<keyword evidence="5 14" id="KW-0436">Ligase</keyword>
<dbReference type="GO" id="GO:0051301">
    <property type="term" value="P:cell division"/>
    <property type="evidence" value="ECO:0007669"/>
    <property type="project" value="UniProtKB-KW"/>
</dbReference>
<dbReference type="InterPro" id="IPR050061">
    <property type="entry name" value="MurCDEF_pg_biosynth"/>
</dbReference>
<evidence type="ECO:0000259" key="15">
    <source>
        <dbReference type="Pfam" id="PF01225"/>
    </source>
</evidence>
<organism evidence="18 19">
    <name type="scientific">Candidatus Sulfotelmatobacter kueseliae</name>
    <dbReference type="NCBI Taxonomy" id="2042962"/>
    <lineage>
        <taxon>Bacteria</taxon>
        <taxon>Pseudomonadati</taxon>
        <taxon>Acidobacteriota</taxon>
        <taxon>Terriglobia</taxon>
        <taxon>Terriglobales</taxon>
        <taxon>Candidatus Korobacteraceae</taxon>
        <taxon>Candidatus Sulfotelmatobacter</taxon>
    </lineage>
</organism>
<dbReference type="Pfam" id="PF01225">
    <property type="entry name" value="Mur_ligase"/>
    <property type="match status" value="1"/>
</dbReference>
<dbReference type="UniPathway" id="UPA00219"/>
<evidence type="ECO:0000256" key="5">
    <source>
        <dbReference type="ARBA" id="ARBA00022598"/>
    </source>
</evidence>
<keyword evidence="8 14" id="KW-0067">ATP-binding</keyword>
<dbReference type="EMBL" id="OMOD01000161">
    <property type="protein sequence ID" value="SPF46490.1"/>
    <property type="molecule type" value="Genomic_DNA"/>
</dbReference>
<comment type="subcellular location">
    <subcellularLocation>
        <location evidence="1 14">Cytoplasm</location>
    </subcellularLocation>
</comment>
<evidence type="ECO:0000256" key="14">
    <source>
        <dbReference type="HAMAP-Rule" id="MF_00046"/>
    </source>
</evidence>
<keyword evidence="12 14" id="KW-0961">Cell wall biogenesis/degradation</keyword>
<dbReference type="InterPro" id="IPR036565">
    <property type="entry name" value="Mur-like_cat_sf"/>
</dbReference>
<keyword evidence="7 14" id="KW-0547">Nucleotide-binding</keyword>
<dbReference type="InterPro" id="IPR005758">
    <property type="entry name" value="UDP-N-AcMur_Ala_ligase_MurC"/>
</dbReference>
<comment type="catalytic activity">
    <reaction evidence="13 14">
        <text>UDP-N-acetyl-alpha-D-muramate + L-alanine + ATP = UDP-N-acetyl-alpha-D-muramoyl-L-alanine + ADP + phosphate + H(+)</text>
        <dbReference type="Rhea" id="RHEA:23372"/>
        <dbReference type="ChEBI" id="CHEBI:15378"/>
        <dbReference type="ChEBI" id="CHEBI:30616"/>
        <dbReference type="ChEBI" id="CHEBI:43474"/>
        <dbReference type="ChEBI" id="CHEBI:57972"/>
        <dbReference type="ChEBI" id="CHEBI:70757"/>
        <dbReference type="ChEBI" id="CHEBI:83898"/>
        <dbReference type="ChEBI" id="CHEBI:456216"/>
        <dbReference type="EC" id="6.3.2.8"/>
    </reaction>
</comment>
<evidence type="ECO:0000256" key="10">
    <source>
        <dbReference type="ARBA" id="ARBA00022984"/>
    </source>
</evidence>
<evidence type="ECO:0000256" key="9">
    <source>
        <dbReference type="ARBA" id="ARBA00022960"/>
    </source>
</evidence>
<keyword evidence="11 14" id="KW-0131">Cell cycle</keyword>
<dbReference type="GO" id="GO:0008360">
    <property type="term" value="P:regulation of cell shape"/>
    <property type="evidence" value="ECO:0007669"/>
    <property type="project" value="UniProtKB-KW"/>
</dbReference>
<dbReference type="InterPro" id="IPR013221">
    <property type="entry name" value="Mur_ligase_cen"/>
</dbReference>
<evidence type="ECO:0000256" key="11">
    <source>
        <dbReference type="ARBA" id="ARBA00023306"/>
    </source>
</evidence>
<evidence type="ECO:0000256" key="4">
    <source>
        <dbReference type="ARBA" id="ARBA00022490"/>
    </source>
</evidence>
<evidence type="ECO:0000313" key="19">
    <source>
        <dbReference type="Proteomes" id="UP000238701"/>
    </source>
</evidence>
<proteinExistence type="inferred from homology"/>
<gene>
    <name evidence="14 18" type="primary">murC</name>
    <name evidence="18" type="ORF">SBA1_650039</name>
</gene>
<dbReference type="HAMAP" id="MF_00046">
    <property type="entry name" value="MurC"/>
    <property type="match status" value="1"/>
</dbReference>
<dbReference type="NCBIfam" id="TIGR01082">
    <property type="entry name" value="murC"/>
    <property type="match status" value="1"/>
</dbReference>
<dbReference type="GO" id="GO:0071555">
    <property type="term" value="P:cell wall organization"/>
    <property type="evidence" value="ECO:0007669"/>
    <property type="project" value="UniProtKB-KW"/>
</dbReference>
<evidence type="ECO:0000259" key="17">
    <source>
        <dbReference type="Pfam" id="PF08245"/>
    </source>
</evidence>
<dbReference type="SUPFAM" id="SSF53244">
    <property type="entry name" value="MurD-like peptide ligases, peptide-binding domain"/>
    <property type="match status" value="1"/>
</dbReference>
<evidence type="ECO:0000256" key="12">
    <source>
        <dbReference type="ARBA" id="ARBA00023316"/>
    </source>
</evidence>
<feature type="domain" description="Mur ligase central" evidence="17">
    <location>
        <begin position="110"/>
        <end position="307"/>
    </location>
</feature>
<keyword evidence="9 14" id="KW-0133">Cell shape</keyword>
<dbReference type="GO" id="GO:0009252">
    <property type="term" value="P:peptidoglycan biosynthetic process"/>
    <property type="evidence" value="ECO:0007669"/>
    <property type="project" value="UniProtKB-UniRule"/>
</dbReference>
<evidence type="ECO:0000256" key="6">
    <source>
        <dbReference type="ARBA" id="ARBA00022618"/>
    </source>
</evidence>
<protein>
    <recommendedName>
        <fullName evidence="3 14">UDP-N-acetylmuramate--L-alanine ligase</fullName>
        <ecNumber evidence="3 14">6.3.2.8</ecNumber>
    </recommendedName>
    <alternativeName>
        <fullName evidence="14">UDP-N-acetylmuramoyl-L-alanine synthetase</fullName>
    </alternativeName>
</protein>
<dbReference type="AlphaFoldDB" id="A0A2U3L3R4"/>
<feature type="binding site" evidence="14">
    <location>
        <begin position="112"/>
        <end position="118"/>
    </location>
    <ligand>
        <name>ATP</name>
        <dbReference type="ChEBI" id="CHEBI:30616"/>
    </ligand>
</feature>
<evidence type="ECO:0000256" key="1">
    <source>
        <dbReference type="ARBA" id="ARBA00004496"/>
    </source>
</evidence>
<feature type="domain" description="Mur ligase C-terminal" evidence="16">
    <location>
        <begin position="330"/>
        <end position="460"/>
    </location>
</feature>
<dbReference type="EC" id="6.3.2.8" evidence="3 14"/>
<keyword evidence="10 14" id="KW-0573">Peptidoglycan synthesis</keyword>
<dbReference type="PANTHER" id="PTHR43445">
    <property type="entry name" value="UDP-N-ACETYLMURAMATE--L-ALANINE LIGASE-RELATED"/>
    <property type="match status" value="1"/>
</dbReference>
<keyword evidence="4 14" id="KW-0963">Cytoplasm</keyword>
<dbReference type="SUPFAM" id="SSF53623">
    <property type="entry name" value="MurD-like peptide ligases, catalytic domain"/>
    <property type="match status" value="1"/>
</dbReference>
<dbReference type="InterPro" id="IPR036615">
    <property type="entry name" value="Mur_ligase_C_dom_sf"/>
</dbReference>
<comment type="function">
    <text evidence="14">Cell wall formation.</text>
</comment>
<evidence type="ECO:0000256" key="7">
    <source>
        <dbReference type="ARBA" id="ARBA00022741"/>
    </source>
</evidence>
<dbReference type="Pfam" id="PF08245">
    <property type="entry name" value="Mur_ligase_M"/>
    <property type="match status" value="1"/>
</dbReference>
<dbReference type="Gene3D" id="3.90.190.20">
    <property type="entry name" value="Mur ligase, C-terminal domain"/>
    <property type="match status" value="1"/>
</dbReference>
<evidence type="ECO:0000256" key="3">
    <source>
        <dbReference type="ARBA" id="ARBA00012211"/>
    </source>
</evidence>
<dbReference type="GO" id="GO:0005737">
    <property type="term" value="C:cytoplasm"/>
    <property type="evidence" value="ECO:0007669"/>
    <property type="project" value="UniProtKB-SubCell"/>
</dbReference>
<dbReference type="Gene3D" id="3.40.50.720">
    <property type="entry name" value="NAD(P)-binding Rossmann-like Domain"/>
    <property type="match status" value="1"/>
</dbReference>
<dbReference type="GO" id="GO:0008763">
    <property type="term" value="F:UDP-N-acetylmuramate-L-alanine ligase activity"/>
    <property type="evidence" value="ECO:0007669"/>
    <property type="project" value="UniProtKB-UniRule"/>
</dbReference>
<feature type="domain" description="Mur ligase N-terminal catalytic" evidence="15">
    <location>
        <begin position="7"/>
        <end position="106"/>
    </location>
</feature>
<reference evidence="19" key="1">
    <citation type="submission" date="2018-02" db="EMBL/GenBank/DDBJ databases">
        <authorList>
            <person name="Hausmann B."/>
        </authorList>
    </citation>
    <scope>NUCLEOTIDE SEQUENCE [LARGE SCALE GENOMIC DNA]</scope>
    <source>
        <strain evidence="19">Peat soil MAG SbA1</strain>
    </source>
</reference>
<name>A0A2U3L3R4_9BACT</name>
<dbReference type="SUPFAM" id="SSF51984">
    <property type="entry name" value="MurCD N-terminal domain"/>
    <property type="match status" value="1"/>
</dbReference>
<dbReference type="Proteomes" id="UP000238701">
    <property type="component" value="Unassembled WGS sequence"/>
</dbReference>
<dbReference type="GO" id="GO:0005524">
    <property type="term" value="F:ATP binding"/>
    <property type="evidence" value="ECO:0007669"/>
    <property type="project" value="UniProtKB-UniRule"/>
</dbReference>
<evidence type="ECO:0000313" key="18">
    <source>
        <dbReference type="EMBL" id="SPF46490.1"/>
    </source>
</evidence>
<dbReference type="InterPro" id="IPR004101">
    <property type="entry name" value="Mur_ligase_C"/>
</dbReference>
<evidence type="ECO:0000256" key="8">
    <source>
        <dbReference type="ARBA" id="ARBA00022840"/>
    </source>
</evidence>
<dbReference type="Pfam" id="PF02875">
    <property type="entry name" value="Mur_ligase_C"/>
    <property type="match status" value="1"/>
</dbReference>
<comment type="similarity">
    <text evidence="14">Belongs to the MurCDEF family.</text>
</comment>
<accession>A0A2U3L3R4</accession>
<keyword evidence="6 14" id="KW-0132">Cell division</keyword>
<sequence length="484" mass="52034">MFAKIQRIHFVGMGGIGMSGIAEVLLNLGYKVSGSDLKSSAVTERLAGLGAVIFEGHRAENIAGAEVVVTSSAIAVDNPEVTEAHRLHIPVIQRAEMLAELMRLKYGIAIAGMHGKTTTTSMVAAVLAAGGLDPTVVVGGRVDAMGSNARLGKSQYLVAEADESDRSFLKLSPILSVVTNIDREHMDCYRNMRDVKKTFLEFMDRVPFYGMVVACNDDPLLRRLLGEVQRRTVTYGTKRGSDFLIKIPAASDESQNPHPVPAKDAGTRVGHPLSSFHVRYRGDDLGEFTLHVPGVHNVLNATAAIAVGVGLDINVEAIRTALDQFRGVDRRFQLRGRAAGVSVIDDYGHHPTEIKATLAAARQCGFGGIHVVFQPHRYTRTRDLMEEFTTAFADADSLFVLDIYAASEKPIEGVTGQGLAQRIKEKSGKSVQYVSSFADAVNAAAAAAQDGDMIITLGAGSVSQLGPSILEKLKERDPATKVRL</sequence>
<comment type="pathway">
    <text evidence="2 14">Cell wall biogenesis; peptidoglycan biosynthesis.</text>
</comment>
<dbReference type="InterPro" id="IPR000713">
    <property type="entry name" value="Mur_ligase_N"/>
</dbReference>
<dbReference type="PANTHER" id="PTHR43445:SF3">
    <property type="entry name" value="UDP-N-ACETYLMURAMATE--L-ALANINE LIGASE"/>
    <property type="match status" value="1"/>
</dbReference>
<dbReference type="OrthoDB" id="9804126at2"/>
<evidence type="ECO:0000256" key="13">
    <source>
        <dbReference type="ARBA" id="ARBA00047833"/>
    </source>
</evidence>
<dbReference type="Gene3D" id="3.40.1190.10">
    <property type="entry name" value="Mur-like, catalytic domain"/>
    <property type="match status" value="1"/>
</dbReference>
<evidence type="ECO:0000259" key="16">
    <source>
        <dbReference type="Pfam" id="PF02875"/>
    </source>
</evidence>
<evidence type="ECO:0000256" key="2">
    <source>
        <dbReference type="ARBA" id="ARBA00004752"/>
    </source>
</evidence>